<dbReference type="GO" id="GO:0005975">
    <property type="term" value="P:carbohydrate metabolic process"/>
    <property type="evidence" value="ECO:0007669"/>
    <property type="project" value="InterPro"/>
</dbReference>
<dbReference type="Gene3D" id="3.20.20.80">
    <property type="entry name" value="Glycosidases"/>
    <property type="match status" value="1"/>
</dbReference>
<evidence type="ECO:0000256" key="1">
    <source>
        <dbReference type="ARBA" id="ARBA00007401"/>
    </source>
</evidence>
<dbReference type="SUPFAM" id="SSF49303">
    <property type="entry name" value="beta-Galactosidase/glucuronidase domain"/>
    <property type="match status" value="1"/>
</dbReference>
<reference evidence="9" key="1">
    <citation type="submission" date="2022-05" db="EMBL/GenBank/DDBJ databases">
        <authorList>
            <person name="Sun H.-N."/>
        </authorList>
    </citation>
    <scope>NUCLEOTIDE SEQUENCE</scope>
    <source>
        <strain evidence="9">HB14</strain>
    </source>
</reference>
<name>A0A9X2I0G6_9GAMM</name>
<evidence type="ECO:0000256" key="2">
    <source>
        <dbReference type="ARBA" id="ARBA00022801"/>
    </source>
</evidence>
<dbReference type="GO" id="GO:0004553">
    <property type="term" value="F:hydrolase activity, hydrolyzing O-glycosyl compounds"/>
    <property type="evidence" value="ECO:0007669"/>
    <property type="project" value="InterPro"/>
</dbReference>
<dbReference type="Pfam" id="PF16355">
    <property type="entry name" value="DUF4982"/>
    <property type="match status" value="1"/>
</dbReference>
<dbReference type="PRINTS" id="PR00132">
    <property type="entry name" value="GLHYDRLASE2"/>
</dbReference>
<feature type="domain" description="DUF4982" evidence="8">
    <location>
        <begin position="631"/>
        <end position="688"/>
    </location>
</feature>
<comment type="caution">
    <text evidence="9">The sequence shown here is derived from an EMBL/GenBank/DDBJ whole genome shotgun (WGS) entry which is preliminary data.</text>
</comment>
<dbReference type="InterPro" id="IPR006103">
    <property type="entry name" value="Glyco_hydro_2_cat"/>
</dbReference>
<evidence type="ECO:0000313" key="10">
    <source>
        <dbReference type="Proteomes" id="UP001139319"/>
    </source>
</evidence>
<dbReference type="Gene3D" id="2.60.120.260">
    <property type="entry name" value="Galactose-binding domain-like"/>
    <property type="match status" value="1"/>
</dbReference>
<dbReference type="SUPFAM" id="SSF51445">
    <property type="entry name" value="(Trans)glycosidases"/>
    <property type="match status" value="1"/>
</dbReference>
<evidence type="ECO:0000259" key="7">
    <source>
        <dbReference type="Pfam" id="PF02837"/>
    </source>
</evidence>
<protein>
    <submittedName>
        <fullName evidence="9">Glycoside hydrolase family 2 protein</fullName>
    </submittedName>
</protein>
<dbReference type="InterPro" id="IPR017853">
    <property type="entry name" value="GH"/>
</dbReference>
<evidence type="ECO:0000259" key="6">
    <source>
        <dbReference type="Pfam" id="PF02836"/>
    </source>
</evidence>
<feature type="domain" description="Glycoside hydrolase family 2 immunoglobulin-like beta-sandwich" evidence="5">
    <location>
        <begin position="186"/>
        <end position="286"/>
    </location>
</feature>
<sequence length="804" mass="90594">MKKIKLFSLVAMVLSLFLAGQTAHAKTSKVLFNSEWQYSETGIDKPSDSADHWQAITLPHTWNAKDTVDQVPGYRRGVSWYKKSFKANKADRHFLHFEGSNMETDVYLNGKHVGSHVGGYIGFNIELTDAIKTRGKNKLLVRVSNAYNPHLIPSQKSDFFIHGGITRDVWLVSKNDALIDRFEARADNVKDQDYTTDLTVFLDSNKKVKARLKASLVGPDGDLIATTERDVEVDKGQSQETLTLNNVDDVKLWSPKEPNLYTIKVELVERKRDRSLDVAESSFGYRWFEQAPGEGFFVNGERILLRGTHRHEEIAGVGAAMSNEQHRNDMQLIKDMGANLVRLGHYPQDPEVYKAANEIGLIVWDELPWCRGGKGGEQWEKNTEQLLHEQLAQNFNHASIAFWSLGNEIYWEEDFPGGGRDEILVPYLKKLNDIVKAKDSSRLTSIRKYYPGSDIVDSFSPSIWAGWYGGAYGQYEEALVEAQKKYPNMIHMEYGGSSHVGRHTENPIDSKGIRGAQVSVEEAVNQTVVKSVAKSSDWNENYMVDLFDWHLMVSESLPGLTGTAQWAIRDFGTPLRPENPIPYVNQKGLFDRAGKPKDSYYVYASYWAPEPLCYIESHTWTHRYGPQEGREVSVFCNTETAELFLNDESLGEKMRQQGQFPASGLVWQVPFSEGENQLHVIGRNGDEKAASDETQVTYYIGEPGKFERLNVTQRKLDNGNVLVEVAAEDKEGRRLTTYSDRIYFSALGFNDALVDGFGTPGRSSVIEAANGYAAIEVSPQDEHPIVVQVKTQNVKGVYVEVAAR</sequence>
<organism evidence="9 10">
    <name type="scientific">Gilvimarinus xylanilyticus</name>
    <dbReference type="NCBI Taxonomy" id="2944139"/>
    <lineage>
        <taxon>Bacteria</taxon>
        <taxon>Pseudomonadati</taxon>
        <taxon>Pseudomonadota</taxon>
        <taxon>Gammaproteobacteria</taxon>
        <taxon>Cellvibrionales</taxon>
        <taxon>Cellvibrionaceae</taxon>
        <taxon>Gilvimarinus</taxon>
    </lineage>
</organism>
<evidence type="ECO:0000256" key="3">
    <source>
        <dbReference type="ARBA" id="ARBA00023295"/>
    </source>
</evidence>
<dbReference type="InterPro" id="IPR008979">
    <property type="entry name" value="Galactose-bd-like_sf"/>
</dbReference>
<comment type="similarity">
    <text evidence="1">Belongs to the glycosyl hydrolase 2 family.</text>
</comment>
<dbReference type="InterPro" id="IPR036156">
    <property type="entry name" value="Beta-gal/glucu_dom_sf"/>
</dbReference>
<dbReference type="RefSeq" id="WP_253968177.1">
    <property type="nucleotide sequence ID" value="NZ_JAMFTH010000003.1"/>
</dbReference>
<dbReference type="Gene3D" id="2.60.40.10">
    <property type="entry name" value="Immunoglobulins"/>
    <property type="match status" value="2"/>
</dbReference>
<dbReference type="InterPro" id="IPR051913">
    <property type="entry name" value="GH2_Domain-Containing"/>
</dbReference>
<dbReference type="Pfam" id="PF00703">
    <property type="entry name" value="Glyco_hydro_2"/>
    <property type="match status" value="1"/>
</dbReference>
<feature type="domain" description="Glycoside hydrolase family 2 catalytic" evidence="6">
    <location>
        <begin position="295"/>
        <end position="503"/>
    </location>
</feature>
<gene>
    <name evidence="9" type="ORF">M6D89_11285</name>
</gene>
<dbReference type="PANTHER" id="PTHR42732">
    <property type="entry name" value="BETA-GALACTOSIDASE"/>
    <property type="match status" value="1"/>
</dbReference>
<dbReference type="InterPro" id="IPR006104">
    <property type="entry name" value="Glyco_hydro_2_N"/>
</dbReference>
<dbReference type="Proteomes" id="UP001139319">
    <property type="component" value="Unassembled WGS sequence"/>
</dbReference>
<keyword evidence="10" id="KW-1185">Reference proteome</keyword>
<dbReference type="InterPro" id="IPR006102">
    <property type="entry name" value="Ig-like_GH2"/>
</dbReference>
<dbReference type="InterPro" id="IPR006101">
    <property type="entry name" value="Glyco_hydro_2"/>
</dbReference>
<keyword evidence="4" id="KW-0732">Signal</keyword>
<evidence type="ECO:0000256" key="4">
    <source>
        <dbReference type="SAM" id="SignalP"/>
    </source>
</evidence>
<evidence type="ECO:0000313" key="9">
    <source>
        <dbReference type="EMBL" id="MCP8899881.1"/>
    </source>
</evidence>
<accession>A0A9X2I0G6</accession>
<keyword evidence="2 9" id="KW-0378">Hydrolase</keyword>
<evidence type="ECO:0000259" key="5">
    <source>
        <dbReference type="Pfam" id="PF00703"/>
    </source>
</evidence>
<proteinExistence type="inferred from homology"/>
<keyword evidence="3" id="KW-0326">Glycosidase</keyword>
<feature type="signal peptide" evidence="4">
    <location>
        <begin position="1"/>
        <end position="25"/>
    </location>
</feature>
<dbReference type="EMBL" id="JAMFTH010000003">
    <property type="protein sequence ID" value="MCP8899881.1"/>
    <property type="molecule type" value="Genomic_DNA"/>
</dbReference>
<dbReference type="PANTHER" id="PTHR42732:SF1">
    <property type="entry name" value="BETA-MANNOSIDASE"/>
    <property type="match status" value="1"/>
</dbReference>
<evidence type="ECO:0000259" key="8">
    <source>
        <dbReference type="Pfam" id="PF16355"/>
    </source>
</evidence>
<dbReference type="Pfam" id="PF02836">
    <property type="entry name" value="Glyco_hydro_2_C"/>
    <property type="match status" value="1"/>
</dbReference>
<dbReference type="InterPro" id="IPR032311">
    <property type="entry name" value="DUF4982"/>
</dbReference>
<reference evidence="9" key="2">
    <citation type="submission" date="2023-01" db="EMBL/GenBank/DDBJ databases">
        <title>Gilvimarinus xylanilyticus HB14 isolated from Caulerpa lentillifera aquaculture base in Hainan, China.</title>
        <authorList>
            <person name="Zhang Y.-J."/>
        </authorList>
    </citation>
    <scope>NUCLEOTIDE SEQUENCE</scope>
    <source>
        <strain evidence="9">HB14</strain>
    </source>
</reference>
<dbReference type="SUPFAM" id="SSF49785">
    <property type="entry name" value="Galactose-binding domain-like"/>
    <property type="match status" value="1"/>
</dbReference>
<dbReference type="InterPro" id="IPR013783">
    <property type="entry name" value="Ig-like_fold"/>
</dbReference>
<dbReference type="Pfam" id="PF02837">
    <property type="entry name" value="Glyco_hydro_2_N"/>
    <property type="match status" value="1"/>
</dbReference>
<dbReference type="AlphaFoldDB" id="A0A9X2I0G6"/>
<feature type="domain" description="Glycosyl hydrolases family 2 sugar binding" evidence="7">
    <location>
        <begin position="76"/>
        <end position="173"/>
    </location>
</feature>
<feature type="chain" id="PRO_5040852743" evidence="4">
    <location>
        <begin position="26"/>
        <end position="804"/>
    </location>
</feature>